<dbReference type="Pfam" id="PF02518">
    <property type="entry name" value="HATPase_c"/>
    <property type="match status" value="1"/>
</dbReference>
<dbReference type="Gene3D" id="3.30.565.10">
    <property type="entry name" value="Histidine kinase-like ATPase, C-terminal domain"/>
    <property type="match status" value="1"/>
</dbReference>
<dbReference type="InterPro" id="IPR036890">
    <property type="entry name" value="HATPase_C_sf"/>
</dbReference>
<feature type="domain" description="Response regulatory" evidence="6">
    <location>
        <begin position="612"/>
        <end position="728"/>
    </location>
</feature>
<dbReference type="PANTHER" id="PTHR43065:SF42">
    <property type="entry name" value="TWO-COMPONENT SENSOR PPRA"/>
    <property type="match status" value="1"/>
</dbReference>
<dbReference type="EC" id="2.7.13.3" evidence="2"/>
<dbReference type="Pfam" id="PF00072">
    <property type="entry name" value="Response_reg"/>
    <property type="match status" value="1"/>
</dbReference>
<feature type="modified residue" description="4-aspartylphosphate" evidence="4">
    <location>
        <position position="663"/>
    </location>
</feature>
<keyword evidence="3 4" id="KW-0597">Phosphoprotein</keyword>
<dbReference type="InterPro" id="IPR004358">
    <property type="entry name" value="Sig_transdc_His_kin-like_C"/>
</dbReference>
<dbReference type="SMART" id="SM00387">
    <property type="entry name" value="HATPase_c"/>
    <property type="match status" value="1"/>
</dbReference>
<dbReference type="PRINTS" id="PR00344">
    <property type="entry name" value="BCTRLSENSOR"/>
</dbReference>
<evidence type="ECO:0000259" key="6">
    <source>
        <dbReference type="PROSITE" id="PS50110"/>
    </source>
</evidence>
<feature type="domain" description="Histidine kinase" evidence="5">
    <location>
        <begin position="368"/>
        <end position="591"/>
    </location>
</feature>
<proteinExistence type="predicted"/>
<dbReference type="Gene3D" id="1.10.287.130">
    <property type="match status" value="1"/>
</dbReference>
<dbReference type="CDD" id="cd00082">
    <property type="entry name" value="HisKA"/>
    <property type="match status" value="1"/>
</dbReference>
<name>C9Y8S1_CURXX</name>
<protein>
    <recommendedName>
        <fullName evidence="2">histidine kinase</fullName>
        <ecNumber evidence="2">2.7.13.3</ecNumber>
    </recommendedName>
</protein>
<dbReference type="InterPro" id="IPR003661">
    <property type="entry name" value="HisK_dim/P_dom"/>
</dbReference>
<dbReference type="InterPro" id="IPR003594">
    <property type="entry name" value="HATPase_dom"/>
</dbReference>
<accession>C9Y8S1</accession>
<dbReference type="InterPro" id="IPR001789">
    <property type="entry name" value="Sig_transdc_resp-reg_receiver"/>
</dbReference>
<dbReference type="InterPro" id="IPR035965">
    <property type="entry name" value="PAS-like_dom_sf"/>
</dbReference>
<dbReference type="PROSITE" id="PS50109">
    <property type="entry name" value="HIS_KIN"/>
    <property type="match status" value="1"/>
</dbReference>
<dbReference type="EMBL" id="FN543104">
    <property type="protein sequence ID" value="CBA28026.1"/>
    <property type="molecule type" value="Genomic_DNA"/>
</dbReference>
<dbReference type="GO" id="GO:0000155">
    <property type="term" value="F:phosphorelay sensor kinase activity"/>
    <property type="evidence" value="ECO:0007669"/>
    <property type="project" value="InterPro"/>
</dbReference>
<dbReference type="Pfam" id="PF00512">
    <property type="entry name" value="HisKA"/>
    <property type="match status" value="1"/>
</dbReference>
<organism evidence="7">
    <name type="scientific">Curvibacter symbiont subsp. Hydra magnipapillata</name>
    <dbReference type="NCBI Taxonomy" id="667019"/>
    <lineage>
        <taxon>Bacteria</taxon>
        <taxon>Pseudomonadati</taxon>
        <taxon>Pseudomonadota</taxon>
        <taxon>Betaproteobacteria</taxon>
        <taxon>Burkholderiales</taxon>
        <taxon>Comamonadaceae</taxon>
        <taxon>Curvibacter</taxon>
    </lineage>
</organism>
<dbReference type="SMART" id="SM00448">
    <property type="entry name" value="REC"/>
    <property type="match status" value="1"/>
</dbReference>
<dbReference type="Gene3D" id="3.30.450.20">
    <property type="entry name" value="PAS domain"/>
    <property type="match status" value="2"/>
</dbReference>
<evidence type="ECO:0000256" key="4">
    <source>
        <dbReference type="PROSITE-ProRule" id="PRU00169"/>
    </source>
</evidence>
<dbReference type="InterPro" id="IPR036097">
    <property type="entry name" value="HisK_dim/P_sf"/>
</dbReference>
<dbReference type="InterPro" id="IPR005467">
    <property type="entry name" value="His_kinase_dom"/>
</dbReference>
<dbReference type="InterPro" id="IPR000014">
    <property type="entry name" value="PAS"/>
</dbReference>
<dbReference type="SMART" id="SM00388">
    <property type="entry name" value="HisKA"/>
    <property type="match status" value="1"/>
</dbReference>
<evidence type="ECO:0000256" key="3">
    <source>
        <dbReference type="ARBA" id="ARBA00022553"/>
    </source>
</evidence>
<gene>
    <name evidence="7" type="ORF">Csp_A05220</name>
</gene>
<dbReference type="SUPFAM" id="SSF55874">
    <property type="entry name" value="ATPase domain of HSP90 chaperone/DNA topoisomerase II/histidine kinase"/>
    <property type="match status" value="1"/>
</dbReference>
<dbReference type="Gene3D" id="3.40.50.2300">
    <property type="match status" value="1"/>
</dbReference>
<dbReference type="SUPFAM" id="SSF52172">
    <property type="entry name" value="CheY-like"/>
    <property type="match status" value="1"/>
</dbReference>
<dbReference type="SUPFAM" id="SSF47384">
    <property type="entry name" value="Homodimeric domain of signal transducing histidine kinase"/>
    <property type="match status" value="1"/>
</dbReference>
<dbReference type="PANTHER" id="PTHR43065">
    <property type="entry name" value="SENSOR HISTIDINE KINASE"/>
    <property type="match status" value="1"/>
</dbReference>
<dbReference type="CDD" id="cd00130">
    <property type="entry name" value="PAS"/>
    <property type="match status" value="1"/>
</dbReference>
<reference evidence="7" key="1">
    <citation type="journal article" date="2010" name="Nature">
        <title>The dynamic genome of Hydra.</title>
        <authorList>
            <person name="Chapman J.A."/>
            <person name="Kirkness E.F."/>
            <person name="Simakov O."/>
            <person name="Hampson S.E."/>
            <person name="Mitros T."/>
            <person name="Weinmaier T."/>
            <person name="Rattei T."/>
            <person name="Balasubramanian P.G."/>
            <person name="Borman J."/>
            <person name="Busam D."/>
            <person name="Disbennett K."/>
            <person name="Pfannkoch C."/>
            <person name="Sumin N."/>
            <person name="Sutton G."/>
            <person name="Viswanathan L."/>
            <person name="Walenz B."/>
            <person name="Goodstein D.M."/>
            <person name="Hellsten U."/>
            <person name="Kawashima T."/>
            <person name="Prochnik S.E."/>
            <person name="Putnam N.H."/>
            <person name="Shu S."/>
            <person name="Blumberg B."/>
            <person name="Dana C.E."/>
            <person name="Gee L."/>
            <person name="Kibler D.F."/>
            <person name="Law L."/>
            <person name="Lindgens D."/>
            <person name="Martinez D.E."/>
            <person name="Peng J."/>
            <person name="Wigge P.A."/>
            <person name="Bertulat B."/>
            <person name="Guder C."/>
            <person name="Nakamura Y."/>
            <person name="Ozbek S."/>
            <person name="Watanabe H."/>
            <person name="Khalturin K."/>
            <person name="Hemmrich G."/>
            <person name="Franke A."/>
            <person name="Augustin R."/>
            <person name="Fraune S."/>
            <person name="Hayakawa E."/>
            <person name="Hayakawa S."/>
            <person name="Hirose M."/>
            <person name="Hwang J."/>
            <person name="Ikeo K."/>
            <person name="Nishimiya-Fujisawa C."/>
            <person name="Ogura A."/>
            <person name="Takahashi T."/>
            <person name="Steinmetz P.R."/>
            <person name="Zhang X."/>
            <person name="Aufschnaiter R."/>
            <person name="Eder M.K."/>
            <person name="Gorny A.K."/>
            <person name="Salvenmoser W."/>
            <person name="Heimberg A.M."/>
            <person name="Wheeler B.M."/>
            <person name="Peterson K.J."/>
            <person name="Boettger A."/>
            <person name="Tischler P."/>
            <person name="Wolf A."/>
            <person name="Gojobori T."/>
            <person name="Remington K.A."/>
            <person name="Strausberg R.L."/>
            <person name="Venter J."/>
            <person name="Technau U."/>
            <person name="Hobmayer B."/>
            <person name="Bosch T.C."/>
            <person name="Holstein T.W."/>
            <person name="Fujisawa T."/>
            <person name="Bode H.R."/>
            <person name="David C.N."/>
            <person name="Rokhsar D.S."/>
            <person name="Steele R.E."/>
        </authorList>
    </citation>
    <scope>NUCLEOTIDE SEQUENCE</scope>
</reference>
<keyword evidence="7" id="KW-0808">Transferase</keyword>
<evidence type="ECO:0000259" key="5">
    <source>
        <dbReference type="PROSITE" id="PS50109"/>
    </source>
</evidence>
<sequence length="735" mass="80152">MPSFPRNRRPQFNLRTVPAPWAEGRAGQHMIIDGYAPSQMIEDLRKYQAELEIQNKALRYSQQEAEGASERFATLFSNVPLALMVVDEGGLVLASNAMALRLFQPLENDPPLNFLLPFVGPEHTDEVAVAFSSARQEGTSEVNEVQFLSGTQGTFTGDLHIARIENPSDDLAHFICAVIDQGPLLTQRHALLESAAVLRQRNEDLLLSENRMAAIINSSLDAILCIDDKQLITVFNPAATALFECPAEQAFGARLGQFLPDVEKALSEGNVPAQAMLGEFTATTLGGKQIYVEISVSLERRLRTRTPFRSDDPNAIAMRGQPGMQGSITTIFARDLTSKKLAEAQRIALETQLRESQKMQAMGTMAGGIAHDFNNILSAILGNVDLAKQDTPTGSSALVSLVEIEKAGRRARDLVRQILTFSRNEPPKRVPIQLAEVIHETQRLVRVAIPPGVDFKLVVAEGCPLVLADATQVEQALLNLCTNAILALGHNKGSVTIELGTTTLSLPFNDRIGVPPGRYVTLRVRDTGSGMSQQTIERIFEPFFTTRQVGQGTGLGLAVVHGIMQTHQGGIDVQSAPNEGSVFTLYFPATGAAPVEALEPEPVTEVEGRGRHVMYVDDDQALVFLVNRVLTRKGFKVTVFTDPLEAEAALRSQPEIYDLLVTDYNMPGYSGLDLLRDAKAIRADLPVAVASGYVTPEIEQRALQEGASALIYKPNDVNELCETVQRLISHPDAQP</sequence>
<dbReference type="Pfam" id="PF13188">
    <property type="entry name" value="PAS_8"/>
    <property type="match status" value="2"/>
</dbReference>
<evidence type="ECO:0000256" key="2">
    <source>
        <dbReference type="ARBA" id="ARBA00012438"/>
    </source>
</evidence>
<dbReference type="SMART" id="SM00091">
    <property type="entry name" value="PAS"/>
    <property type="match status" value="2"/>
</dbReference>
<dbReference type="InterPro" id="IPR011006">
    <property type="entry name" value="CheY-like_superfamily"/>
</dbReference>
<dbReference type="SUPFAM" id="SSF55785">
    <property type="entry name" value="PYP-like sensor domain (PAS domain)"/>
    <property type="match status" value="2"/>
</dbReference>
<evidence type="ECO:0000256" key="1">
    <source>
        <dbReference type="ARBA" id="ARBA00000085"/>
    </source>
</evidence>
<dbReference type="PROSITE" id="PS50110">
    <property type="entry name" value="RESPONSE_REGULATORY"/>
    <property type="match status" value="1"/>
</dbReference>
<dbReference type="AlphaFoldDB" id="C9Y8S1"/>
<comment type="catalytic activity">
    <reaction evidence="1">
        <text>ATP + protein L-histidine = ADP + protein N-phospho-L-histidine.</text>
        <dbReference type="EC" id="2.7.13.3"/>
    </reaction>
</comment>
<evidence type="ECO:0000313" key="7">
    <source>
        <dbReference type="EMBL" id="CBA28026.1"/>
    </source>
</evidence>
<dbReference type="CDD" id="cd00156">
    <property type="entry name" value="REC"/>
    <property type="match status" value="1"/>
</dbReference>